<sequence length="519" mass="57626">MKWKEGKRDMKTCKWLAMCMAAVLVLLTGCQSIGGLDMTKVMKKQLDINSYEAQQTMSIHFEPASGKLRDDDAAMIKAFNDAQLTVQVKAQDAQRFSMSGKLKVASDEVPFTIGWKDNRMALKLEGAKSPIVISNDMNSQLLSTVQPASKQLKAFTESTITLFGKHAPNPQNASVKQVTEQIMGQSLPLSQLHIEFGGNELVPWVKQLLQSALKDEEGMKAWFLEMGKWYVPMLTAALAQAAPEMGGEVPDMLKDGEIFGLTAYKMFKEQLPSIISQLDQGYEAWVKSNPDAAVLLGPDTKLVLDLYADQESNIRKLNASLAIAVPASADAPFKKVTINQSTEYSNLNGNVKVDDVDFSSSVSLTDPEMTPGKWLRHFDPSSVAHKWLKQAGVTKKWTTIPVSTTNYDDWFYDDMALPYTKSGTMMVPLRVITEEFDAKLKWEGKTKLTITDDITGTVTELTLKSKQAKVGGQTIDMPLAPEAKDGQLYVPLRSLAQILGFTFTINKQDESQWLELNRE</sequence>
<dbReference type="Pfam" id="PF07833">
    <property type="entry name" value="Cu_amine_oxidN1"/>
    <property type="match status" value="1"/>
</dbReference>
<dbReference type="SUPFAM" id="SSF55383">
    <property type="entry name" value="Copper amine oxidase, domain N"/>
    <property type="match status" value="1"/>
</dbReference>
<dbReference type="Proteomes" id="UP000304148">
    <property type="component" value="Chromosome"/>
</dbReference>
<reference evidence="3" key="1">
    <citation type="submission" date="2018-08" db="EMBL/GenBank/DDBJ databases">
        <authorList>
            <person name="Chevrot R."/>
        </authorList>
    </citation>
    <scope>NUCLEOTIDE SEQUENCE [LARGE SCALE GENOMIC DNA]</scope>
</reference>
<evidence type="ECO:0000259" key="1">
    <source>
        <dbReference type="Pfam" id="PF07833"/>
    </source>
</evidence>
<dbReference type="InterPro" id="IPR012854">
    <property type="entry name" value="Cu_amine_oxidase-like_N"/>
</dbReference>
<gene>
    <name evidence="2" type="ORF">PBLR_10756</name>
</gene>
<name>A0A383R739_PAEAL</name>
<dbReference type="AlphaFoldDB" id="A0A383R739"/>
<dbReference type="PROSITE" id="PS51257">
    <property type="entry name" value="PROKAR_LIPOPROTEIN"/>
    <property type="match status" value="1"/>
</dbReference>
<feature type="domain" description="Copper amine oxidase-like N-terminal" evidence="1">
    <location>
        <begin position="417"/>
        <end position="509"/>
    </location>
</feature>
<evidence type="ECO:0000313" key="2">
    <source>
        <dbReference type="EMBL" id="SYX82334.1"/>
    </source>
</evidence>
<dbReference type="Gene3D" id="3.30.457.10">
    <property type="entry name" value="Copper amine oxidase-like, N-terminal domain"/>
    <property type="match status" value="1"/>
</dbReference>
<dbReference type="EMBL" id="LS992241">
    <property type="protein sequence ID" value="SYX82334.1"/>
    <property type="molecule type" value="Genomic_DNA"/>
</dbReference>
<accession>A0A383R739</accession>
<proteinExistence type="predicted"/>
<evidence type="ECO:0000313" key="3">
    <source>
        <dbReference type="Proteomes" id="UP000304148"/>
    </source>
</evidence>
<protein>
    <submittedName>
        <fullName evidence="2">Copper amine oxidase domain-containing protein</fullName>
    </submittedName>
</protein>
<organism evidence="2 3">
    <name type="scientific">Paenibacillus alvei</name>
    <name type="common">Bacillus alvei</name>
    <dbReference type="NCBI Taxonomy" id="44250"/>
    <lineage>
        <taxon>Bacteria</taxon>
        <taxon>Bacillati</taxon>
        <taxon>Bacillota</taxon>
        <taxon>Bacilli</taxon>
        <taxon>Bacillales</taxon>
        <taxon>Paenibacillaceae</taxon>
        <taxon>Paenibacillus</taxon>
    </lineage>
</organism>
<dbReference type="InterPro" id="IPR036582">
    <property type="entry name" value="Mao_N_sf"/>
</dbReference>